<evidence type="ECO:0000313" key="2">
    <source>
        <dbReference type="EMBL" id="SCG49047.1"/>
    </source>
</evidence>
<evidence type="ECO:0000313" key="3">
    <source>
        <dbReference type="Proteomes" id="UP000198226"/>
    </source>
</evidence>
<evidence type="ECO:0000259" key="1">
    <source>
        <dbReference type="Pfam" id="PF13480"/>
    </source>
</evidence>
<proteinExistence type="predicted"/>
<name>A0A1C5HT03_9ACTN</name>
<dbReference type="EMBL" id="LT607752">
    <property type="protein sequence ID" value="SCG49047.1"/>
    <property type="molecule type" value="Genomic_DNA"/>
</dbReference>
<dbReference type="Gene3D" id="3.40.630.30">
    <property type="match status" value="1"/>
</dbReference>
<sequence>MTRKADPVSETTAPARVPLLRRLRLHAGYHWRNSGHPLLTTARVAWDTRDWARFPAVRSDLGGLSISYSGLPEGLAYTLDFTEQRRGADGERTAARRTAALRGRDLRSADRLPDADITILGTSAARARRMPADAALVLPMRVHFVVDFDDDAEVVLGRISKNERRRFRRNARRHRWGSEIVRDAAWFDHFYEHYYSATMHNRHGARQRTESRESAYECLFRTGRLFVLTEDGERIAGRLCHWNPATGVLTSRLVGVRDGADVHYANGVIKAMNVLFIEWAAANGVRQLDFQGTEPFLSKGTYQSKRLIGTRVVLPPNHFGGKRLWLRVRRDTPAVRDFLVANPFVAETEQGFLEAVYFHDARRPPRLDYPANSPGVRGARHVDLDEFLAAVPEGSSTRSVTA</sequence>
<keyword evidence="3" id="KW-1185">Reference proteome</keyword>
<organism evidence="2 3">
    <name type="scientific">Micromonospora rifamycinica</name>
    <dbReference type="NCBI Taxonomy" id="291594"/>
    <lineage>
        <taxon>Bacteria</taxon>
        <taxon>Bacillati</taxon>
        <taxon>Actinomycetota</taxon>
        <taxon>Actinomycetes</taxon>
        <taxon>Micromonosporales</taxon>
        <taxon>Micromonosporaceae</taxon>
        <taxon>Micromonospora</taxon>
    </lineage>
</organism>
<dbReference type="Proteomes" id="UP000198226">
    <property type="component" value="Chromosome I"/>
</dbReference>
<reference evidence="3" key="1">
    <citation type="submission" date="2016-06" db="EMBL/GenBank/DDBJ databases">
        <authorList>
            <person name="Varghese N."/>
            <person name="Submissions Spin"/>
        </authorList>
    </citation>
    <scope>NUCLEOTIDE SEQUENCE [LARGE SCALE GENOMIC DNA]</scope>
    <source>
        <strain evidence="3">DSM 44983</strain>
    </source>
</reference>
<dbReference type="Pfam" id="PF13480">
    <property type="entry name" value="Acetyltransf_6"/>
    <property type="match status" value="1"/>
</dbReference>
<dbReference type="AlphaFoldDB" id="A0A1C5HT03"/>
<feature type="domain" description="BioF2-like acetyltransferase" evidence="1">
    <location>
        <begin position="161"/>
        <end position="292"/>
    </location>
</feature>
<dbReference type="InterPro" id="IPR016181">
    <property type="entry name" value="Acyl_CoA_acyltransferase"/>
</dbReference>
<protein>
    <recommendedName>
        <fullName evidence="1">BioF2-like acetyltransferase domain-containing protein</fullName>
    </recommendedName>
</protein>
<gene>
    <name evidence="2" type="ORF">GA0070623_1653</name>
</gene>
<dbReference type="InterPro" id="IPR038740">
    <property type="entry name" value="BioF2-like_GNAT_dom"/>
</dbReference>
<dbReference type="SUPFAM" id="SSF55729">
    <property type="entry name" value="Acyl-CoA N-acyltransferases (Nat)"/>
    <property type="match status" value="1"/>
</dbReference>
<accession>A0A1C5HT03</accession>